<dbReference type="Proteomes" id="UP000007148">
    <property type="component" value="Unassembled WGS sequence"/>
</dbReference>
<protein>
    <recommendedName>
        <fullName evidence="3">F-box domain-containing protein</fullName>
    </recommendedName>
</protein>
<comment type="caution">
    <text evidence="1">The sequence shown here is derived from an EMBL/GenBank/DDBJ whole genome shotgun (WGS) entry which is preliminary data.</text>
</comment>
<dbReference type="AlphaFoldDB" id="G4TLX0"/>
<evidence type="ECO:0000313" key="1">
    <source>
        <dbReference type="EMBL" id="CCA72313.1"/>
    </source>
</evidence>
<proteinExistence type="predicted"/>
<dbReference type="HOGENOM" id="CLU_507260_0_0_1"/>
<dbReference type="EMBL" id="CAFZ01000158">
    <property type="protein sequence ID" value="CCA72313.1"/>
    <property type="molecule type" value="Genomic_DNA"/>
</dbReference>
<keyword evidence="2" id="KW-1185">Reference proteome</keyword>
<organism evidence="1 2">
    <name type="scientific">Serendipita indica (strain DSM 11827)</name>
    <name type="common">Root endophyte fungus</name>
    <name type="synonym">Piriformospora indica</name>
    <dbReference type="NCBI Taxonomy" id="1109443"/>
    <lineage>
        <taxon>Eukaryota</taxon>
        <taxon>Fungi</taxon>
        <taxon>Dikarya</taxon>
        <taxon>Basidiomycota</taxon>
        <taxon>Agaricomycotina</taxon>
        <taxon>Agaricomycetes</taxon>
        <taxon>Sebacinales</taxon>
        <taxon>Serendipitaceae</taxon>
        <taxon>Serendipita</taxon>
    </lineage>
</organism>
<evidence type="ECO:0000313" key="2">
    <source>
        <dbReference type="Proteomes" id="UP000007148"/>
    </source>
</evidence>
<reference evidence="1 2" key="1">
    <citation type="journal article" date="2011" name="PLoS Pathog.">
        <title>Endophytic Life Strategies Decoded by Genome and Transcriptome Analyses of the Mutualistic Root Symbiont Piriformospora indica.</title>
        <authorList>
            <person name="Zuccaro A."/>
            <person name="Lahrmann U."/>
            <person name="Guldener U."/>
            <person name="Langen G."/>
            <person name="Pfiffi S."/>
            <person name="Biedenkopf D."/>
            <person name="Wong P."/>
            <person name="Samans B."/>
            <person name="Grimm C."/>
            <person name="Basiewicz M."/>
            <person name="Murat C."/>
            <person name="Martin F."/>
            <person name="Kogel K.H."/>
        </authorList>
    </citation>
    <scope>NUCLEOTIDE SEQUENCE [LARGE SCALE GENOMIC DNA]</scope>
    <source>
        <strain evidence="1 2">DSM 11827</strain>
    </source>
</reference>
<dbReference type="OrthoDB" id="3133669at2759"/>
<accession>G4TLX0</accession>
<evidence type="ECO:0008006" key="3">
    <source>
        <dbReference type="Google" id="ProtNLM"/>
    </source>
</evidence>
<dbReference type="InParanoid" id="G4TLX0"/>
<name>G4TLX0_SERID</name>
<gene>
    <name evidence="1" type="ORF">PIIN_06247</name>
</gene>
<sequence length="537" mass="60546">MEPKLSEQLERLSLGSTSNDPSPGLFSSLPVELLQEVARLLDRQSLLALLSTNSTIRAELAPLAFGTLTLSNQWIKHFEYRTIAHAVTALVVASSAHQTVPVAFAQLPQVLPTLHNLRRVDLKIWGLFSPELYLAIRAHPAIRELKIARKMKGPVWRPSQSYPGVPKCRLEYVEVPRSIIEDLFQTGSPSVETVHTLVVVANNRYNDVFWQFLKANPWLSQIELASMEYWQPDLEYRTSLPQVDLQSITRLSGPFFLLDPLIRASKFTLQSLDIRDVLKVPRYTETVAPSSKGSEFQATLSLALSTLRLHELSISINGQDLSYMFLVSALEAHATSEGLGLLRTLRISIKNNIDHHSLGEVLNAVCSTLVGRVSTYCSVGISTACHETCRTGVYRYIGNQYSTLSGPDPVLRTGAGVAEAMTEIIPAITTWANMRSSIRIDRIDVLGPHGLRWFSFRPLADDAQKWHVKITPNGGRVCSDIDTYQLERKVRERYKWVFPLFENETVIEIGKETIFWKEMFEPEYVPSFRNISVLMRL</sequence>